<evidence type="ECO:0000313" key="1">
    <source>
        <dbReference type="EMBL" id="MCD9643488.1"/>
    </source>
</evidence>
<protein>
    <submittedName>
        <fullName evidence="1">Uncharacterized protein</fullName>
    </submittedName>
</protein>
<evidence type="ECO:0000313" key="2">
    <source>
        <dbReference type="Proteomes" id="UP000823775"/>
    </source>
</evidence>
<reference evidence="1 2" key="1">
    <citation type="journal article" date="2021" name="BMC Genomics">
        <title>Datura genome reveals duplications of psychoactive alkaloid biosynthetic genes and high mutation rate following tissue culture.</title>
        <authorList>
            <person name="Rajewski A."/>
            <person name="Carter-House D."/>
            <person name="Stajich J."/>
            <person name="Litt A."/>
        </authorList>
    </citation>
    <scope>NUCLEOTIDE SEQUENCE [LARGE SCALE GENOMIC DNA]</scope>
    <source>
        <strain evidence="1">AR-01</strain>
    </source>
</reference>
<organism evidence="1 2">
    <name type="scientific">Datura stramonium</name>
    <name type="common">Jimsonweed</name>
    <name type="synonym">Common thornapple</name>
    <dbReference type="NCBI Taxonomy" id="4076"/>
    <lineage>
        <taxon>Eukaryota</taxon>
        <taxon>Viridiplantae</taxon>
        <taxon>Streptophyta</taxon>
        <taxon>Embryophyta</taxon>
        <taxon>Tracheophyta</taxon>
        <taxon>Spermatophyta</taxon>
        <taxon>Magnoliopsida</taxon>
        <taxon>eudicotyledons</taxon>
        <taxon>Gunneridae</taxon>
        <taxon>Pentapetalae</taxon>
        <taxon>asterids</taxon>
        <taxon>lamiids</taxon>
        <taxon>Solanales</taxon>
        <taxon>Solanaceae</taxon>
        <taxon>Solanoideae</taxon>
        <taxon>Datureae</taxon>
        <taxon>Datura</taxon>
    </lineage>
</organism>
<name>A0ABS8V8Y4_DATST</name>
<dbReference type="Proteomes" id="UP000823775">
    <property type="component" value="Unassembled WGS sequence"/>
</dbReference>
<feature type="non-terminal residue" evidence="1">
    <location>
        <position position="1"/>
    </location>
</feature>
<dbReference type="EMBL" id="JACEIK010003901">
    <property type="protein sequence ID" value="MCD9643488.1"/>
    <property type="molecule type" value="Genomic_DNA"/>
</dbReference>
<sequence>DAPSTVPGIVPTIALPTDVVMRLLNVLETLVPNHCGLPVPQTTSQVQVQVQLNVAATQAPHLTPQPVVHS</sequence>
<gene>
    <name evidence="1" type="ORF">HAX54_031053</name>
</gene>
<proteinExistence type="predicted"/>
<keyword evidence="2" id="KW-1185">Reference proteome</keyword>
<accession>A0ABS8V8Y4</accession>
<comment type="caution">
    <text evidence="1">The sequence shown here is derived from an EMBL/GenBank/DDBJ whole genome shotgun (WGS) entry which is preliminary data.</text>
</comment>
<feature type="non-terminal residue" evidence="1">
    <location>
        <position position="70"/>
    </location>
</feature>